<feature type="compositionally biased region" description="Basic and acidic residues" evidence="1">
    <location>
        <begin position="608"/>
        <end position="619"/>
    </location>
</feature>
<feature type="compositionally biased region" description="Low complexity" evidence="1">
    <location>
        <begin position="300"/>
        <end position="310"/>
    </location>
</feature>
<comment type="caution">
    <text evidence="2">The sequence shown here is derived from an EMBL/GenBank/DDBJ whole genome shotgun (WGS) entry which is preliminary data.</text>
</comment>
<dbReference type="InterPro" id="IPR011333">
    <property type="entry name" value="SKP1/BTB/POZ_sf"/>
</dbReference>
<evidence type="ECO:0000256" key="1">
    <source>
        <dbReference type="SAM" id="MobiDB-lite"/>
    </source>
</evidence>
<evidence type="ECO:0008006" key="4">
    <source>
        <dbReference type="Google" id="ProtNLM"/>
    </source>
</evidence>
<feature type="compositionally biased region" description="Basic and acidic residues" evidence="1">
    <location>
        <begin position="137"/>
        <end position="151"/>
    </location>
</feature>
<keyword evidence="3" id="KW-1185">Reference proteome</keyword>
<protein>
    <recommendedName>
        <fullName evidence="4">BTB domain-containing protein</fullName>
    </recommendedName>
</protein>
<proteinExistence type="predicted"/>
<accession>A0ABR0DY58</accession>
<dbReference type="Proteomes" id="UP001305779">
    <property type="component" value="Unassembled WGS sequence"/>
</dbReference>
<evidence type="ECO:0000313" key="2">
    <source>
        <dbReference type="EMBL" id="KAK4493941.1"/>
    </source>
</evidence>
<evidence type="ECO:0000313" key="3">
    <source>
        <dbReference type="Proteomes" id="UP001305779"/>
    </source>
</evidence>
<name>A0ABR0DY58_ZASCE</name>
<feature type="region of interest" description="Disordered" evidence="1">
    <location>
        <begin position="1"/>
        <end position="259"/>
    </location>
</feature>
<feature type="region of interest" description="Disordered" evidence="1">
    <location>
        <begin position="540"/>
        <end position="563"/>
    </location>
</feature>
<dbReference type="Gene3D" id="3.30.710.10">
    <property type="entry name" value="Potassium Channel Kv1.1, Chain A"/>
    <property type="match status" value="1"/>
</dbReference>
<feature type="compositionally biased region" description="Low complexity" evidence="1">
    <location>
        <begin position="202"/>
        <end position="218"/>
    </location>
</feature>
<feature type="region of interest" description="Disordered" evidence="1">
    <location>
        <begin position="280"/>
        <end position="336"/>
    </location>
</feature>
<organism evidence="2 3">
    <name type="scientific">Zasmidium cellare</name>
    <name type="common">Wine cellar mold</name>
    <name type="synonym">Racodium cellare</name>
    <dbReference type="NCBI Taxonomy" id="395010"/>
    <lineage>
        <taxon>Eukaryota</taxon>
        <taxon>Fungi</taxon>
        <taxon>Dikarya</taxon>
        <taxon>Ascomycota</taxon>
        <taxon>Pezizomycotina</taxon>
        <taxon>Dothideomycetes</taxon>
        <taxon>Dothideomycetidae</taxon>
        <taxon>Mycosphaerellales</taxon>
        <taxon>Mycosphaerellaceae</taxon>
        <taxon>Zasmidium</taxon>
    </lineage>
</organism>
<feature type="region of interest" description="Disordered" evidence="1">
    <location>
        <begin position="599"/>
        <end position="620"/>
    </location>
</feature>
<sequence>MPAQNGDVPAAQQAGKMRRTTPNRVVPVIPLMPKASRPQSKQENKSRASTATPSSGDGLAGVSNGVDVQKAVDKASQPPEATQSDVLQNGHAAHEEQAATQTPDLTTSSGGAGATEKPANGVTPDPSASATRQPDQPARKPVDRFDMRQIRTELPPAFVPAADQHTPQSAASSQTRQQHPVLPHAHPTHPSASSIIFGGHDSAGSSPAPPLSSNSAYAPPHPQQAPFFGHAHHGSEPQGQRGYPPGFQQPPAPWQMRPGFAPGMPQPYYHPHGHMAMRYPPREAFMPGAGPQPNGHGPRSRSGSQASSAAHDAQKIGSDLQSPVGADDGPRHNFPEQKAAFAGHPRHLPPQPQPHMPPPHFAHPEVALSIENAESLRDHVLSQLRNPELADCHLQISEQEGHGRHYLEAHKLILARSTTLLSIIRNSEPPAAATLKTQVHIQLKGNYIRVGPFLDAVKYIYGGPLPLFDMFGAGGAPMEERMELALRHIATGAWLNIAPFAHRGVEVASSLLNWETMPQALGFALEGGLAPVWPIEDGSEERVSTCSSDDSFNKPEAGGSPTYDPYSSGLLHRAIDFTVQQLPPNFYLDSTAPQLVACPRLPPFQPSHESKPSRSDPRLSKIRFGEVPADDLQRPSFATTTVSSILLSLPFPLLKFLLEHPALSNRLGAETVASIMRQVVNEREVRRQKALKARTTNHIVDGTESTAVQNLFWEELVEQFPQNRAGFRLARRRRGIDTPPSSGNESERTK</sequence>
<feature type="region of interest" description="Disordered" evidence="1">
    <location>
        <begin position="730"/>
        <end position="750"/>
    </location>
</feature>
<feature type="compositionally biased region" description="Polar residues" evidence="1">
    <location>
        <begin position="165"/>
        <end position="178"/>
    </location>
</feature>
<reference evidence="2 3" key="1">
    <citation type="journal article" date="2023" name="G3 (Bethesda)">
        <title>A chromosome-level genome assembly of Zasmidium syzygii isolated from banana leaves.</title>
        <authorList>
            <person name="van Westerhoven A.C."/>
            <person name="Mehrabi R."/>
            <person name="Talebi R."/>
            <person name="Steentjes M.B.F."/>
            <person name="Corcolon B."/>
            <person name="Chong P.A."/>
            <person name="Kema G.H.J."/>
            <person name="Seidl M.F."/>
        </authorList>
    </citation>
    <scope>NUCLEOTIDE SEQUENCE [LARGE SCALE GENOMIC DNA]</scope>
    <source>
        <strain evidence="2 3">P124</strain>
    </source>
</reference>
<dbReference type="EMBL" id="JAXOVC010000015">
    <property type="protein sequence ID" value="KAK4493941.1"/>
    <property type="molecule type" value="Genomic_DNA"/>
</dbReference>
<gene>
    <name evidence="2" type="ORF">PRZ48_015127</name>
</gene>
<feature type="compositionally biased region" description="Polar residues" evidence="1">
    <location>
        <begin position="98"/>
        <end position="109"/>
    </location>
</feature>